<dbReference type="EMBL" id="CP080544">
    <property type="protein sequence ID" value="QYR53277.1"/>
    <property type="molecule type" value="Genomic_DNA"/>
</dbReference>
<evidence type="ECO:0000256" key="2">
    <source>
        <dbReference type="ARBA" id="ARBA00022448"/>
    </source>
</evidence>
<dbReference type="Proteomes" id="UP000824755">
    <property type="component" value="Chromosome"/>
</dbReference>
<dbReference type="Pfam" id="PF00085">
    <property type="entry name" value="Thioredoxin"/>
    <property type="match status" value="1"/>
</dbReference>
<dbReference type="PROSITE" id="PS00194">
    <property type="entry name" value="THIOREDOXIN_1"/>
    <property type="match status" value="1"/>
</dbReference>
<dbReference type="PANTHER" id="PTHR45663:SF11">
    <property type="entry name" value="GEO12009P1"/>
    <property type="match status" value="1"/>
</dbReference>
<keyword evidence="10" id="KW-1185">Reference proteome</keyword>
<keyword evidence="3" id="KW-0249">Electron transport</keyword>
<keyword evidence="4" id="KW-1015">Disulfide bond</keyword>
<keyword evidence="5" id="KW-0676">Redox-active center</keyword>
<dbReference type="PANTHER" id="PTHR45663">
    <property type="entry name" value="GEO12009P1"/>
    <property type="match status" value="1"/>
</dbReference>
<dbReference type="CDD" id="cd02947">
    <property type="entry name" value="TRX_family"/>
    <property type="match status" value="1"/>
</dbReference>
<dbReference type="RefSeq" id="WP_220380094.1">
    <property type="nucleotide sequence ID" value="NZ_CP080544.1"/>
</dbReference>
<dbReference type="InterPro" id="IPR005746">
    <property type="entry name" value="Thioredoxin"/>
</dbReference>
<feature type="domain" description="Thioredoxin" evidence="8">
    <location>
        <begin position="1"/>
        <end position="112"/>
    </location>
</feature>
<dbReference type="InterPro" id="IPR036249">
    <property type="entry name" value="Thioredoxin-like_sf"/>
</dbReference>
<dbReference type="SUPFAM" id="SSF52833">
    <property type="entry name" value="Thioredoxin-like"/>
    <property type="match status" value="1"/>
</dbReference>
<evidence type="ECO:0000313" key="9">
    <source>
        <dbReference type="EMBL" id="QYR53277.1"/>
    </source>
</evidence>
<evidence type="ECO:0000256" key="5">
    <source>
        <dbReference type="ARBA" id="ARBA00023284"/>
    </source>
</evidence>
<dbReference type="InterPro" id="IPR013766">
    <property type="entry name" value="Thioredoxin_domain"/>
</dbReference>
<dbReference type="InterPro" id="IPR017937">
    <property type="entry name" value="Thioredoxin_CS"/>
</dbReference>
<evidence type="ECO:0000256" key="1">
    <source>
        <dbReference type="ARBA" id="ARBA00008987"/>
    </source>
</evidence>
<dbReference type="PRINTS" id="PR00421">
    <property type="entry name" value="THIOREDOXIN"/>
</dbReference>
<evidence type="ECO:0000256" key="7">
    <source>
        <dbReference type="PIRNR" id="PIRNR000077"/>
    </source>
</evidence>
<name>A0ABX8WR14_9GAMM</name>
<dbReference type="PIRSF" id="PIRSF000077">
    <property type="entry name" value="Thioredoxin"/>
    <property type="match status" value="1"/>
</dbReference>
<evidence type="ECO:0000256" key="4">
    <source>
        <dbReference type="ARBA" id="ARBA00023157"/>
    </source>
</evidence>
<proteinExistence type="inferred from homology"/>
<evidence type="ECO:0000313" key="10">
    <source>
        <dbReference type="Proteomes" id="UP000824755"/>
    </source>
</evidence>
<protein>
    <recommendedName>
        <fullName evidence="6 7">Thioredoxin</fullName>
    </recommendedName>
</protein>
<dbReference type="NCBIfam" id="TIGR01068">
    <property type="entry name" value="thioredoxin"/>
    <property type="match status" value="1"/>
</dbReference>
<dbReference type="Gene3D" id="3.40.30.10">
    <property type="entry name" value="Glutaredoxin"/>
    <property type="match status" value="1"/>
</dbReference>
<accession>A0ABX8WR14</accession>
<comment type="similarity">
    <text evidence="1 7">Belongs to the thioredoxin family.</text>
</comment>
<reference evidence="9 10" key="1">
    <citation type="submission" date="2021-08" db="EMBL/GenBank/DDBJ databases">
        <title>Lysobacter sp. strain CJ11 Genome sequencing and assembly.</title>
        <authorList>
            <person name="Kim I."/>
        </authorList>
    </citation>
    <scope>NUCLEOTIDE SEQUENCE [LARGE SCALE GENOMIC DNA]</scope>
    <source>
        <strain evidence="9 10">CJ11</strain>
    </source>
</reference>
<evidence type="ECO:0000256" key="6">
    <source>
        <dbReference type="NCBIfam" id="TIGR01068"/>
    </source>
</evidence>
<sequence length="112" mass="12004">MSSPKVIHATTTDFDQIVLSSKEPVLVDFWAPWCGPCRSIAPVLDQLADQYSGKAKVVKVDIEAHPQIGMRYNVRSIPMLVMFKDGQPAATQVGAPPNVAGVLGGMIDKAIA</sequence>
<gene>
    <name evidence="9" type="primary">trxA</name>
    <name evidence="9" type="ORF">H8L67_01805</name>
</gene>
<evidence type="ECO:0000259" key="8">
    <source>
        <dbReference type="PROSITE" id="PS51352"/>
    </source>
</evidence>
<evidence type="ECO:0000256" key="3">
    <source>
        <dbReference type="ARBA" id="ARBA00022982"/>
    </source>
</evidence>
<keyword evidence="2" id="KW-0813">Transport</keyword>
<dbReference type="PROSITE" id="PS51352">
    <property type="entry name" value="THIOREDOXIN_2"/>
    <property type="match status" value="1"/>
</dbReference>
<organism evidence="9 10">
    <name type="scientific">Lysobacter soyae</name>
    <dbReference type="NCBI Taxonomy" id="2764185"/>
    <lineage>
        <taxon>Bacteria</taxon>
        <taxon>Pseudomonadati</taxon>
        <taxon>Pseudomonadota</taxon>
        <taxon>Gammaproteobacteria</taxon>
        <taxon>Lysobacterales</taxon>
        <taxon>Lysobacteraceae</taxon>
        <taxon>Lysobacter</taxon>
    </lineage>
</organism>